<dbReference type="GO" id="GO:0003735">
    <property type="term" value="F:structural constituent of ribosome"/>
    <property type="evidence" value="ECO:0007669"/>
    <property type="project" value="InterPro"/>
</dbReference>
<organism evidence="6">
    <name type="scientific">Selaginella rossii</name>
    <dbReference type="NCBI Taxonomy" id="1834511"/>
    <lineage>
        <taxon>Eukaryota</taxon>
        <taxon>Viridiplantae</taxon>
        <taxon>Streptophyta</taxon>
        <taxon>Embryophyta</taxon>
        <taxon>Tracheophyta</taxon>
        <taxon>Lycopodiopsida</taxon>
        <taxon>Selaginellales</taxon>
        <taxon>Selaginellaceae</taxon>
        <taxon>Selaginella</taxon>
    </lineage>
</organism>
<dbReference type="NCBIfam" id="NF001764">
    <property type="entry name" value="PRK00504.1"/>
    <property type="match status" value="1"/>
</dbReference>
<comment type="subcellular location">
    <subcellularLocation>
        <location evidence="4">Plastid</location>
        <location evidence="4">Chloroplast</location>
    </subcellularLocation>
</comment>
<dbReference type="HAMAP" id="MF_00294">
    <property type="entry name" value="Ribosomal_bL33"/>
    <property type="match status" value="1"/>
</dbReference>
<dbReference type="SUPFAM" id="SSF57829">
    <property type="entry name" value="Zn-binding ribosomal proteins"/>
    <property type="match status" value="1"/>
</dbReference>
<keyword evidence="6" id="KW-0150">Chloroplast</keyword>
<evidence type="ECO:0000313" key="6">
    <source>
        <dbReference type="EMBL" id="QGU93184.1"/>
    </source>
</evidence>
<evidence type="ECO:0000256" key="3">
    <source>
        <dbReference type="ARBA" id="ARBA00023274"/>
    </source>
</evidence>
<dbReference type="InterPro" id="IPR038584">
    <property type="entry name" value="Ribosomal_bL33_sf"/>
</dbReference>
<evidence type="ECO:0000256" key="4">
    <source>
        <dbReference type="HAMAP-Rule" id="MF_00294"/>
    </source>
</evidence>
<keyword evidence="6" id="KW-0934">Plastid</keyword>
<reference evidence="6" key="1">
    <citation type="journal article" date="2019" name="J. ISSAAS">
        <title>Phylogenomics of Selaginellaceae with special reference to the enigmatic sanguinolenta group.</title>
        <authorList>
            <person name="Zhang H.-R."/>
            <person name="Wei R."/>
            <person name="Xiang Q.-P."/>
            <person name="Zhang X.-C."/>
        </authorList>
    </citation>
    <scope>NUCLEOTIDE SEQUENCE</scope>
</reference>
<evidence type="ECO:0000256" key="2">
    <source>
        <dbReference type="ARBA" id="ARBA00022980"/>
    </source>
</evidence>
<feature type="region of interest" description="Disordered" evidence="5">
    <location>
        <begin position="27"/>
        <end position="66"/>
    </location>
</feature>
<sequence length="66" mass="7731">MAKSRDVSVTIAPECTRCAQNAADRKYSGVSRYTTRKNRRNTPTRMESKKFRTHRHQHTTHGEVRK</sequence>
<dbReference type="GO" id="GO:0005840">
    <property type="term" value="C:ribosome"/>
    <property type="evidence" value="ECO:0007669"/>
    <property type="project" value="UniProtKB-KW"/>
</dbReference>
<geneLocation type="chloroplast" evidence="6"/>
<gene>
    <name evidence="4 6" type="primary">rpl33</name>
</gene>
<dbReference type="PANTHER" id="PTHR43168">
    <property type="entry name" value="50S RIBOSOMAL PROTEIN L33, CHLOROPLASTIC"/>
    <property type="match status" value="1"/>
</dbReference>
<keyword evidence="3 4" id="KW-0687">Ribonucleoprotein</keyword>
<dbReference type="NCBIfam" id="TIGR01023">
    <property type="entry name" value="rpmG_bact"/>
    <property type="match status" value="1"/>
</dbReference>
<dbReference type="PANTHER" id="PTHR43168:SF2">
    <property type="entry name" value="LARGE RIBOSOMAL SUBUNIT PROTEIN BL33C"/>
    <property type="match status" value="1"/>
</dbReference>
<dbReference type="EMBL" id="MK622382">
    <property type="protein sequence ID" value="QGU93184.1"/>
    <property type="molecule type" value="Genomic_DNA"/>
</dbReference>
<dbReference type="Pfam" id="PF00471">
    <property type="entry name" value="Ribosomal_L33"/>
    <property type="match status" value="1"/>
</dbReference>
<dbReference type="Gene3D" id="2.20.28.120">
    <property type="entry name" value="Ribosomal protein L33"/>
    <property type="match status" value="1"/>
</dbReference>
<dbReference type="GO" id="GO:0006412">
    <property type="term" value="P:translation"/>
    <property type="evidence" value="ECO:0007669"/>
    <property type="project" value="UniProtKB-UniRule"/>
</dbReference>
<name>A0A650FHC0_9TRAC</name>
<proteinExistence type="inferred from homology"/>
<dbReference type="InterPro" id="IPR011332">
    <property type="entry name" value="Ribosomal_zn-bd"/>
</dbReference>
<dbReference type="AlphaFoldDB" id="A0A650FHC0"/>
<comment type="similarity">
    <text evidence="1 4">Belongs to the bacterial ribosomal protein bL33 family.</text>
</comment>
<protein>
    <recommendedName>
        <fullName evidence="4">Large ribosomal subunit protein bL33c</fullName>
    </recommendedName>
</protein>
<evidence type="ECO:0000256" key="5">
    <source>
        <dbReference type="SAM" id="MobiDB-lite"/>
    </source>
</evidence>
<accession>A0A650FHC0</accession>
<dbReference type="GO" id="GO:0009507">
    <property type="term" value="C:chloroplast"/>
    <property type="evidence" value="ECO:0007669"/>
    <property type="project" value="UniProtKB-SubCell"/>
</dbReference>
<keyword evidence="2 4" id="KW-0689">Ribosomal protein</keyword>
<dbReference type="InterPro" id="IPR001705">
    <property type="entry name" value="Ribosomal_bL33"/>
</dbReference>
<dbReference type="GO" id="GO:1990904">
    <property type="term" value="C:ribonucleoprotein complex"/>
    <property type="evidence" value="ECO:0007669"/>
    <property type="project" value="UniProtKB-KW"/>
</dbReference>
<evidence type="ECO:0000256" key="1">
    <source>
        <dbReference type="ARBA" id="ARBA00007596"/>
    </source>
</evidence>